<dbReference type="AlphaFoldDB" id="A0AAE4AZF7"/>
<feature type="compositionally biased region" description="Low complexity" evidence="1">
    <location>
        <begin position="56"/>
        <end position="65"/>
    </location>
</feature>
<sequence length="261" mass="27247">MSNYGPPGGPYPGRGRDPQEEPYTEPSDPWGDWGRDNNDGGGYDQGAGYGQGGYDQQGYGQQQPGYGTGGYDVTGTGYAQRAAETAPGAWTPAPPGPPLAQPGPPARRGGSGMLILVAVLVLLVLAGGGTAFYLLTRSDNDTNNTATDDPTPQPADSGTPAASTAGTPTPNPSASAPVVSDARDVKKGECVENIGNDNKPVMKIADCDGKSVYEVLARFDAPATGEDDAKKKCEAVEGYTNWYFFNSQLDSLDFVLCLKQR</sequence>
<proteinExistence type="predicted"/>
<keyword evidence="2" id="KW-0472">Membrane</keyword>
<feature type="compositionally biased region" description="Low complexity" evidence="1">
    <location>
        <begin position="141"/>
        <end position="180"/>
    </location>
</feature>
<organism evidence="3 4">
    <name type="scientific">Catenuloplanes indicus</name>
    <dbReference type="NCBI Taxonomy" id="137267"/>
    <lineage>
        <taxon>Bacteria</taxon>
        <taxon>Bacillati</taxon>
        <taxon>Actinomycetota</taxon>
        <taxon>Actinomycetes</taxon>
        <taxon>Micromonosporales</taxon>
        <taxon>Micromonosporaceae</taxon>
        <taxon>Catenuloplanes</taxon>
    </lineage>
</organism>
<name>A0AAE4AZF7_9ACTN</name>
<evidence type="ECO:0000313" key="3">
    <source>
        <dbReference type="EMBL" id="MDQ0367711.1"/>
    </source>
</evidence>
<accession>A0AAE4AZF7</accession>
<feature type="region of interest" description="Disordered" evidence="1">
    <location>
        <begin position="138"/>
        <end position="182"/>
    </location>
</feature>
<evidence type="ECO:0000313" key="4">
    <source>
        <dbReference type="Proteomes" id="UP001240236"/>
    </source>
</evidence>
<comment type="caution">
    <text evidence="3">The sequence shown here is derived from an EMBL/GenBank/DDBJ whole genome shotgun (WGS) entry which is preliminary data.</text>
</comment>
<evidence type="ECO:0008006" key="5">
    <source>
        <dbReference type="Google" id="ProtNLM"/>
    </source>
</evidence>
<feature type="compositionally biased region" description="Low complexity" evidence="1">
    <location>
        <begin position="73"/>
        <end position="91"/>
    </location>
</feature>
<protein>
    <recommendedName>
        <fullName evidence="5">Flagellar basal body protein FliL</fullName>
    </recommendedName>
</protein>
<dbReference type="RefSeq" id="WP_307241930.1">
    <property type="nucleotide sequence ID" value="NZ_JAUSUZ010000001.1"/>
</dbReference>
<feature type="region of interest" description="Disordered" evidence="1">
    <location>
        <begin position="1"/>
        <end position="107"/>
    </location>
</feature>
<evidence type="ECO:0000256" key="2">
    <source>
        <dbReference type="SAM" id="Phobius"/>
    </source>
</evidence>
<feature type="transmembrane region" description="Helical" evidence="2">
    <location>
        <begin position="114"/>
        <end position="135"/>
    </location>
</feature>
<reference evidence="3 4" key="1">
    <citation type="submission" date="2023-07" db="EMBL/GenBank/DDBJ databases">
        <title>Sequencing the genomes of 1000 actinobacteria strains.</title>
        <authorList>
            <person name="Klenk H.-P."/>
        </authorList>
    </citation>
    <scope>NUCLEOTIDE SEQUENCE [LARGE SCALE GENOMIC DNA]</scope>
    <source>
        <strain evidence="3 4">DSM 44709</strain>
    </source>
</reference>
<keyword evidence="2" id="KW-0812">Transmembrane</keyword>
<feature type="compositionally biased region" description="Pro residues" evidence="1">
    <location>
        <begin position="92"/>
        <end position="105"/>
    </location>
</feature>
<keyword evidence="4" id="KW-1185">Reference proteome</keyword>
<dbReference type="EMBL" id="JAUSUZ010000001">
    <property type="protein sequence ID" value="MDQ0367711.1"/>
    <property type="molecule type" value="Genomic_DNA"/>
</dbReference>
<gene>
    <name evidence="3" type="ORF">J2S42_004380</name>
</gene>
<keyword evidence="2" id="KW-1133">Transmembrane helix</keyword>
<dbReference type="Proteomes" id="UP001240236">
    <property type="component" value="Unassembled WGS sequence"/>
</dbReference>
<evidence type="ECO:0000256" key="1">
    <source>
        <dbReference type="SAM" id="MobiDB-lite"/>
    </source>
</evidence>
<feature type="compositionally biased region" description="Gly residues" evidence="1">
    <location>
        <begin position="39"/>
        <end position="55"/>
    </location>
</feature>